<evidence type="ECO:0000313" key="2">
    <source>
        <dbReference type="Proteomes" id="UP000813672"/>
    </source>
</evidence>
<proteinExistence type="predicted"/>
<dbReference type="InterPro" id="IPR007739">
    <property type="entry name" value="RgpF"/>
</dbReference>
<dbReference type="EMBL" id="JAGQAF010000028">
    <property type="protein sequence ID" value="MCE8540235.1"/>
    <property type="molecule type" value="Genomic_DNA"/>
</dbReference>
<accession>A0A9Q3WR06</accession>
<evidence type="ECO:0000313" key="1">
    <source>
        <dbReference type="EMBL" id="MCE8540235.1"/>
    </source>
</evidence>
<reference evidence="1" key="1">
    <citation type="journal article" date="2021" name="Environ. Microbiol.">
        <title>Cryptic niche differentiation of novel sediment ecotypes of Rugeria pomeroyi correlates with nitrate respiration.</title>
        <authorList>
            <person name="Lin X."/>
            <person name="McNichol J."/>
            <person name="Chu X."/>
            <person name="Qian Y."/>
            <person name="Luo H."/>
        </authorList>
    </citation>
    <scope>NUCLEOTIDE SEQUENCE</scope>
    <source>
        <strain evidence="1">SZCCDBB064</strain>
    </source>
</reference>
<protein>
    <recommendedName>
        <fullName evidence="3">Rhamnan synthesis protein F</fullName>
    </recommendedName>
</protein>
<comment type="caution">
    <text evidence="1">The sequence shown here is derived from an EMBL/GenBank/DDBJ whole genome shotgun (WGS) entry which is preliminary data.</text>
</comment>
<dbReference type="Pfam" id="PF05045">
    <property type="entry name" value="RgpF"/>
    <property type="match status" value="1"/>
</dbReference>
<gene>
    <name evidence="1" type="ORF">KBY27_22450</name>
</gene>
<dbReference type="AlphaFoldDB" id="A0A9Q3WR06"/>
<dbReference type="RefSeq" id="WP_234222144.1">
    <property type="nucleotide sequence ID" value="NZ_JAGQAF010000028.1"/>
</dbReference>
<organism evidence="1 2">
    <name type="scientific">Ruegeria pomeroyi</name>
    <dbReference type="NCBI Taxonomy" id="89184"/>
    <lineage>
        <taxon>Bacteria</taxon>
        <taxon>Pseudomonadati</taxon>
        <taxon>Pseudomonadota</taxon>
        <taxon>Alphaproteobacteria</taxon>
        <taxon>Rhodobacterales</taxon>
        <taxon>Roseobacteraceae</taxon>
        <taxon>Ruegeria</taxon>
    </lineage>
</organism>
<sequence>MDHPLPRRLRILGRFLWPDAETRAYVRLLRRSAYFDRAFYLASNPRLRWLFRLAPERHYALFGEALGLSPAAEFSPRAYLFHNPDLDPARTRALLHYLGTGRAENRTALLPPGGGESDGLALPRIGPGDAPQPGADHAVVLHLYYPEMWADFARALAGQHFDFDLYVTLCGPAGADEALRARIRAAFPRARIWVFPNRGRDILPFVHLVNSGLLARYRAVCKLHGKKSPHRADGDPWRRALVVGVLGDPEVIRRRLRVFLDRDDLALWVADGQLCRGADWWGANRPRAEALLARIGEQAGELVFAAGSIYWIKPTLLDRIAALGLGAADFEPEQALVDGTTAHAMERVLGCLATTAGLGLCEARALDAPAPPRRPGAA</sequence>
<dbReference type="Proteomes" id="UP000813672">
    <property type="component" value="Unassembled WGS sequence"/>
</dbReference>
<evidence type="ECO:0008006" key="3">
    <source>
        <dbReference type="Google" id="ProtNLM"/>
    </source>
</evidence>
<name>A0A9Q3WR06_9RHOB</name>